<dbReference type="Gene3D" id="1.20.930.60">
    <property type="match status" value="1"/>
</dbReference>
<protein>
    <recommendedName>
        <fullName evidence="10">Damage-control phosphatase ARMT1-like metal-binding domain-containing protein</fullName>
    </recommendedName>
</protein>
<gene>
    <name evidence="11" type="ORF">EVG20_g2189</name>
</gene>
<dbReference type="Pfam" id="PF01937">
    <property type="entry name" value="ARMT1-like_dom"/>
    <property type="match status" value="1"/>
</dbReference>
<keyword evidence="12" id="KW-1185">Reference proteome</keyword>
<keyword evidence="6" id="KW-0378">Hydrolase</keyword>
<feature type="region of interest" description="Disordered" evidence="9">
    <location>
        <begin position="354"/>
        <end position="385"/>
    </location>
</feature>
<dbReference type="GO" id="GO:0016791">
    <property type="term" value="F:phosphatase activity"/>
    <property type="evidence" value="ECO:0007669"/>
    <property type="project" value="TreeGrafter"/>
</dbReference>
<dbReference type="AlphaFoldDB" id="A0A4Y9Z9K3"/>
<keyword evidence="7" id="KW-0464">Manganese</keyword>
<evidence type="ECO:0000256" key="4">
    <source>
        <dbReference type="ARBA" id="ARBA00009519"/>
    </source>
</evidence>
<dbReference type="Proteomes" id="UP000298327">
    <property type="component" value="Unassembled WGS sequence"/>
</dbReference>
<comment type="similarity">
    <text evidence="4">Belongs to the damage-control phosphatase family. Sugar phosphate phosphatase III subfamily.</text>
</comment>
<accession>A0A4Y9Z9K3</accession>
<dbReference type="InterPro" id="IPR002791">
    <property type="entry name" value="ARMT1-like_metal-bd"/>
</dbReference>
<dbReference type="SUPFAM" id="SSF111321">
    <property type="entry name" value="AF1104-like"/>
    <property type="match status" value="1"/>
</dbReference>
<dbReference type="PANTHER" id="PTHR12260:SF6">
    <property type="entry name" value="DAMAGE-CONTROL PHOSPHATASE ARMT1"/>
    <property type="match status" value="1"/>
</dbReference>
<dbReference type="GO" id="GO:0005634">
    <property type="term" value="C:nucleus"/>
    <property type="evidence" value="ECO:0007669"/>
    <property type="project" value="TreeGrafter"/>
</dbReference>
<dbReference type="GO" id="GO:0046872">
    <property type="term" value="F:metal ion binding"/>
    <property type="evidence" value="ECO:0007669"/>
    <property type="project" value="UniProtKB-KW"/>
</dbReference>
<reference evidence="11 12" key="1">
    <citation type="submission" date="2019-02" db="EMBL/GenBank/DDBJ databases">
        <title>Genome sequencing of the rare red list fungi Dentipellis fragilis.</title>
        <authorList>
            <person name="Buettner E."/>
            <person name="Kellner H."/>
        </authorList>
    </citation>
    <scope>NUCLEOTIDE SEQUENCE [LARGE SCALE GENOMIC DNA]</scope>
    <source>
        <strain evidence="11 12">DSM 105465</strain>
    </source>
</reference>
<comment type="cofactor">
    <cofactor evidence="3">
        <name>Ni(2+)</name>
        <dbReference type="ChEBI" id="CHEBI:49786"/>
    </cofactor>
</comment>
<dbReference type="Gene3D" id="3.40.50.10880">
    <property type="entry name" value="Uncharacterised protein PF01937, DUF89, domain 3"/>
    <property type="match status" value="1"/>
</dbReference>
<feature type="compositionally biased region" description="Polar residues" evidence="9">
    <location>
        <begin position="423"/>
        <end position="432"/>
    </location>
</feature>
<organism evidence="11 12">
    <name type="scientific">Dentipellis fragilis</name>
    <dbReference type="NCBI Taxonomy" id="205917"/>
    <lineage>
        <taxon>Eukaryota</taxon>
        <taxon>Fungi</taxon>
        <taxon>Dikarya</taxon>
        <taxon>Basidiomycota</taxon>
        <taxon>Agaricomycotina</taxon>
        <taxon>Agaricomycetes</taxon>
        <taxon>Russulales</taxon>
        <taxon>Hericiaceae</taxon>
        <taxon>Dentipellis</taxon>
    </lineage>
</organism>
<feature type="domain" description="Damage-control phosphatase ARMT1-like metal-binding" evidence="10">
    <location>
        <begin position="623"/>
        <end position="1055"/>
    </location>
</feature>
<dbReference type="InterPro" id="IPR036075">
    <property type="entry name" value="ARMT-1-like_metal-bd_sf"/>
</dbReference>
<comment type="caution">
    <text evidence="11">The sequence shown here is derived from an EMBL/GenBank/DDBJ whole genome shotgun (WGS) entry which is preliminary data.</text>
</comment>
<dbReference type="OrthoDB" id="541375at2759"/>
<feature type="compositionally biased region" description="Low complexity" evidence="9">
    <location>
        <begin position="358"/>
        <end position="374"/>
    </location>
</feature>
<evidence type="ECO:0000256" key="9">
    <source>
        <dbReference type="SAM" id="MobiDB-lite"/>
    </source>
</evidence>
<evidence type="ECO:0000256" key="8">
    <source>
        <dbReference type="ARBA" id="ARBA00048809"/>
    </source>
</evidence>
<comment type="catalytic activity">
    <reaction evidence="1">
        <text>beta-D-fructose 1-phosphate + H2O = D-fructose + phosphate</text>
        <dbReference type="Rhea" id="RHEA:35603"/>
        <dbReference type="ChEBI" id="CHEBI:15377"/>
        <dbReference type="ChEBI" id="CHEBI:37721"/>
        <dbReference type="ChEBI" id="CHEBI:43474"/>
        <dbReference type="ChEBI" id="CHEBI:138881"/>
    </reaction>
</comment>
<dbReference type="GO" id="GO:0006974">
    <property type="term" value="P:DNA damage response"/>
    <property type="evidence" value="ECO:0007669"/>
    <property type="project" value="TreeGrafter"/>
</dbReference>
<evidence type="ECO:0000256" key="6">
    <source>
        <dbReference type="ARBA" id="ARBA00022801"/>
    </source>
</evidence>
<comment type="cofactor">
    <cofactor evidence="2">
        <name>Mn(2+)</name>
        <dbReference type="ChEBI" id="CHEBI:29035"/>
    </cofactor>
</comment>
<evidence type="ECO:0000259" key="10">
    <source>
        <dbReference type="Pfam" id="PF01937"/>
    </source>
</evidence>
<dbReference type="PANTHER" id="PTHR12260">
    <property type="entry name" value="DAMAGE-CONTROL PHOSPHATASE ARMT1"/>
    <property type="match status" value="1"/>
</dbReference>
<evidence type="ECO:0000256" key="2">
    <source>
        <dbReference type="ARBA" id="ARBA00001936"/>
    </source>
</evidence>
<evidence type="ECO:0000256" key="3">
    <source>
        <dbReference type="ARBA" id="ARBA00001967"/>
    </source>
</evidence>
<evidence type="ECO:0000256" key="1">
    <source>
        <dbReference type="ARBA" id="ARBA00001326"/>
    </source>
</evidence>
<evidence type="ECO:0000313" key="12">
    <source>
        <dbReference type="Proteomes" id="UP000298327"/>
    </source>
</evidence>
<dbReference type="STRING" id="205917.A0A4Y9Z9K3"/>
<comment type="catalytic activity">
    <reaction evidence="8">
        <text>beta-D-fructose 6-phosphate = dihydroxyacetone + D-glyceraldehyde 3-phosphate</text>
        <dbReference type="Rhea" id="RHEA:28002"/>
        <dbReference type="ChEBI" id="CHEBI:16016"/>
        <dbReference type="ChEBI" id="CHEBI:57634"/>
        <dbReference type="ChEBI" id="CHEBI:59776"/>
    </reaction>
</comment>
<evidence type="ECO:0000313" key="11">
    <source>
        <dbReference type="EMBL" id="TFY70820.1"/>
    </source>
</evidence>
<evidence type="ECO:0000256" key="7">
    <source>
        <dbReference type="ARBA" id="ARBA00023211"/>
    </source>
</evidence>
<proteinExistence type="inferred from homology"/>
<feature type="region of interest" description="Disordered" evidence="9">
    <location>
        <begin position="422"/>
        <end position="441"/>
    </location>
</feature>
<dbReference type="EMBL" id="SEOQ01000081">
    <property type="protein sequence ID" value="TFY70820.1"/>
    <property type="molecule type" value="Genomic_DNA"/>
</dbReference>
<sequence length="1080" mass="119014">MPSPLVSGSGMFTFFRTLWHRPSLVLATPPLDIEECDPPAVTIIDQPSVACPGVFSVASASAGTPPVSVNQHASVASKLHGMLPRNARARSLKSKSHKQLHPNKNVLASQLPIATPPAASTSPSAITNVGGKRDVRLASRGSTMPVFNSTPPARSSPIPNARFCVSTPTLSLTAYSPTFSESSVGPSTPRTPTLNLISPQWEDDIELGSLAKRRGFRGGKLFTASKESLRVVSSSLSPLSPLFPSGPALRRVSSSLLGRSSTTLPMSPIAVGFEDGEDPFAMHGDSYYALISKDAPNGDIYDFSIYQEDAPRTGAKRSSRGSSYSRVFKPRSKLNIYDTSVDILKSIDTSAATPTSLPLTASPAKKASPSLPAAERGSPKETRKEAEKLGAVYQMNDTVMQSTPVLPTITMSPFAPTLAHLTRSASSASSKGPTRARESTAEIKDAETLKDRDFLRAVARAQFTPTTVTPMANKRASVSSISSTFSERRYSGGIRPLVLPQQLARRSIAANGIEQTEPRNESAQFRVQEYNDMAYNLPRRIYGLIVDAFDSSRMQGRTTPNPSRYRRFPHKCHKLITSAFASIPSTAGSRPQETLTDLSSTHYAMFEAPYPPYDPTDKAGYETVVKRWPIILTGIIDTIYGLNHELAVEDSSKGIDLDPISAEKVTEGKALIAKISQLKYQMGRDWALEPIQDDGEPLVKEYNEELARLEEDKRNTWFTAPWLFAECYLYRYLRSYVATTKHWRDHDPFQGQKLKTFQSSGKAIYQLATTMNELEEDKAEFESDPDKLEVIFKEMIQMCLWGNATDLSLLTNMSHEDIQHLQTVGKEAQEARKEFILKDDQKAAWEYIKTLRNGRIDFVLDNAGFEVFTDFVFADFLVTYTPYVSKVVFHPKAIPWFVSDVTPPDFSSTPSSLLSPTFFPSPSSTPSPSQAHLHAMVTRWQTYLSDGRFALSVPLDTPLGGQNDLLDFWTSPWPYWDIHARAPKLSDSLRESGLVIFKGDLNYRKLTGDIRWPVSTPFETAVEPSSGPLAGAFPLLSLRTNKADVVVGVPQEVADALDARGENWRVSGRYALVSFLPAQY</sequence>
<keyword evidence="5" id="KW-0479">Metal-binding</keyword>
<evidence type="ECO:0000256" key="5">
    <source>
        <dbReference type="ARBA" id="ARBA00022723"/>
    </source>
</evidence>
<dbReference type="InterPro" id="IPR039763">
    <property type="entry name" value="ARMT1"/>
</dbReference>
<name>A0A4Y9Z9K3_9AGAM</name>